<dbReference type="PROSITE" id="PS51462">
    <property type="entry name" value="NUDIX"/>
    <property type="match status" value="2"/>
</dbReference>
<dbReference type="InterPro" id="IPR020084">
    <property type="entry name" value="NUDIX_hydrolase_CS"/>
</dbReference>
<dbReference type="PROSITE" id="PS00893">
    <property type="entry name" value="NUDIX_BOX"/>
    <property type="match status" value="2"/>
</dbReference>
<evidence type="ECO:0000256" key="1">
    <source>
        <dbReference type="ARBA" id="ARBA00001946"/>
    </source>
</evidence>
<dbReference type="InterPro" id="IPR000086">
    <property type="entry name" value="NUDIX_hydrolase_dom"/>
</dbReference>
<dbReference type="PANTHER" id="PTHR43046">
    <property type="entry name" value="GDP-MANNOSE MANNOSYL HYDROLASE"/>
    <property type="match status" value="1"/>
</dbReference>
<evidence type="ECO:0000313" key="7">
    <source>
        <dbReference type="Proteomes" id="UP000653076"/>
    </source>
</evidence>
<evidence type="ECO:0000313" key="6">
    <source>
        <dbReference type="EMBL" id="GIJ26149.1"/>
    </source>
</evidence>
<keyword evidence="7" id="KW-1185">Reference proteome</keyword>
<feature type="domain" description="Nudix hydrolase" evidence="5">
    <location>
        <begin position="20"/>
        <end position="157"/>
    </location>
</feature>
<gene>
    <name evidence="6" type="ORF">Vqi01_13110</name>
</gene>
<proteinExistence type="inferred from homology"/>
<dbReference type="SUPFAM" id="SSF55811">
    <property type="entry name" value="Nudix"/>
    <property type="match status" value="2"/>
</dbReference>
<dbReference type="CDD" id="cd02883">
    <property type="entry name" value="NUDIX_Hydrolase"/>
    <property type="match status" value="1"/>
</dbReference>
<dbReference type="PRINTS" id="PR00502">
    <property type="entry name" value="NUDIXFAMILY"/>
</dbReference>
<dbReference type="Pfam" id="PF00293">
    <property type="entry name" value="NUDIX"/>
    <property type="match status" value="2"/>
</dbReference>
<comment type="caution">
    <text evidence="6">The sequence shown here is derived from an EMBL/GenBank/DDBJ whole genome shotgun (WGS) entry which is preliminary data.</text>
</comment>
<sequence length="318" mass="33944">MIDGRRRRGWTGGARGVEQVRRVGAYGLVWDTEQERVLLVRGSRYADFPGVWLLPGGGVEHAEHPASAVVREVAEETGLTVEVTGLRAVVADVVPYPAQGVALHTDRLLFDLTPVGGALRSEAKGSADLARWLTTAQAAELPLLAFTAEALGLPVVPLPAGALRRREPFAVPDAGRRLRFGAYGLVTDPADRVLLCLIADGYPGAGRWHLPGGGTDHGEQPVTALLRELVEESGQLGRVIDLIGVDNLHNPAALGPEGYPIDWHGIRVVYRVVVDVPTEPAVTELAGGSTARASWFTRAELRELPLTEIAAGLLLTSQ</sequence>
<dbReference type="PANTHER" id="PTHR43046:SF14">
    <property type="entry name" value="MUTT_NUDIX FAMILY PROTEIN"/>
    <property type="match status" value="1"/>
</dbReference>
<keyword evidence="3 4" id="KW-0378">Hydrolase</keyword>
<evidence type="ECO:0000256" key="3">
    <source>
        <dbReference type="ARBA" id="ARBA00022801"/>
    </source>
</evidence>
<dbReference type="Gene3D" id="3.90.79.10">
    <property type="entry name" value="Nucleoside Triphosphate Pyrophosphohydrolase"/>
    <property type="match status" value="2"/>
</dbReference>
<dbReference type="EMBL" id="BOPC01000016">
    <property type="protein sequence ID" value="GIJ26149.1"/>
    <property type="molecule type" value="Genomic_DNA"/>
</dbReference>
<accession>A0ABQ4J7K0</accession>
<reference evidence="6 7" key="1">
    <citation type="submission" date="2021-01" db="EMBL/GenBank/DDBJ databases">
        <title>Whole genome shotgun sequence of Verrucosispora qiuiae NBRC 106684.</title>
        <authorList>
            <person name="Komaki H."/>
            <person name="Tamura T."/>
        </authorList>
    </citation>
    <scope>NUCLEOTIDE SEQUENCE [LARGE SCALE GENOMIC DNA]</scope>
    <source>
        <strain evidence="6 7">NBRC 106684</strain>
    </source>
</reference>
<protein>
    <recommendedName>
        <fullName evidence="5">Nudix hydrolase domain-containing protein</fullName>
    </recommendedName>
</protein>
<comment type="similarity">
    <text evidence="2 4">Belongs to the Nudix hydrolase family.</text>
</comment>
<organism evidence="6 7">
    <name type="scientific">Micromonospora qiuiae</name>
    <dbReference type="NCBI Taxonomy" id="502268"/>
    <lineage>
        <taxon>Bacteria</taxon>
        <taxon>Bacillati</taxon>
        <taxon>Actinomycetota</taxon>
        <taxon>Actinomycetes</taxon>
        <taxon>Micromonosporales</taxon>
        <taxon>Micromonosporaceae</taxon>
        <taxon>Micromonospora</taxon>
    </lineage>
</organism>
<comment type="cofactor">
    <cofactor evidence="1">
        <name>Mg(2+)</name>
        <dbReference type="ChEBI" id="CHEBI:18420"/>
    </cofactor>
</comment>
<dbReference type="InterPro" id="IPR020476">
    <property type="entry name" value="Nudix_hydrolase"/>
</dbReference>
<dbReference type="InterPro" id="IPR015797">
    <property type="entry name" value="NUDIX_hydrolase-like_dom_sf"/>
</dbReference>
<evidence type="ECO:0000256" key="2">
    <source>
        <dbReference type="ARBA" id="ARBA00005582"/>
    </source>
</evidence>
<evidence type="ECO:0000256" key="4">
    <source>
        <dbReference type="RuleBase" id="RU003476"/>
    </source>
</evidence>
<dbReference type="Proteomes" id="UP000653076">
    <property type="component" value="Unassembled WGS sequence"/>
</dbReference>
<evidence type="ECO:0000259" key="5">
    <source>
        <dbReference type="PROSITE" id="PS51462"/>
    </source>
</evidence>
<name>A0ABQ4J7K0_9ACTN</name>
<feature type="domain" description="Nudix hydrolase" evidence="5">
    <location>
        <begin position="175"/>
        <end position="318"/>
    </location>
</feature>